<feature type="region of interest" description="Disordered" evidence="1">
    <location>
        <begin position="1"/>
        <end position="39"/>
    </location>
</feature>
<evidence type="ECO:0000313" key="3">
    <source>
        <dbReference type="Proteomes" id="UP000002564"/>
    </source>
</evidence>
<evidence type="ECO:0000256" key="1">
    <source>
        <dbReference type="SAM" id="MobiDB-lite"/>
    </source>
</evidence>
<dbReference type="Proteomes" id="UP000002564">
    <property type="component" value="Chromosome"/>
</dbReference>
<name>B4RN58_NEIG2</name>
<dbReference type="HOGENOM" id="CLU_3313221_0_0_4"/>
<proteinExistence type="predicted"/>
<dbReference type="KEGG" id="ngk:NGK_1568"/>
<gene>
    <name evidence="2" type="ordered locus">NGK_1568</name>
</gene>
<reference evidence="2 3" key="1">
    <citation type="journal article" date="2008" name="J. Bacteriol.">
        <title>Complete genome sequence of Neisseria gonorrhoeae NCCP11945.</title>
        <authorList>
            <person name="Chung G.T."/>
            <person name="Yoo J.S."/>
            <person name="Oh H.B."/>
            <person name="Lee Y.S."/>
            <person name="Cha S.H."/>
            <person name="Kim S.J."/>
            <person name="Yoo C.K."/>
        </authorList>
    </citation>
    <scope>NUCLEOTIDE SEQUENCE [LARGE SCALE GENOMIC DNA]</scope>
    <source>
        <strain evidence="2 3">NCCP11945</strain>
    </source>
</reference>
<evidence type="ECO:0000313" key="2">
    <source>
        <dbReference type="EMBL" id="ACF30222.1"/>
    </source>
</evidence>
<accession>B4RN58</accession>
<organism evidence="2 3">
    <name type="scientific">Neisseria gonorrhoeae (strain NCCP11945)</name>
    <dbReference type="NCBI Taxonomy" id="521006"/>
    <lineage>
        <taxon>Bacteria</taxon>
        <taxon>Pseudomonadati</taxon>
        <taxon>Pseudomonadota</taxon>
        <taxon>Betaproteobacteria</taxon>
        <taxon>Neisseriales</taxon>
        <taxon>Neisseriaceae</taxon>
        <taxon>Neisseria</taxon>
    </lineage>
</organism>
<dbReference type="EMBL" id="CP001050">
    <property type="protein sequence ID" value="ACF30222.1"/>
    <property type="molecule type" value="Genomic_DNA"/>
</dbReference>
<protein>
    <submittedName>
        <fullName evidence="2">Uncharacterized protein</fullName>
    </submittedName>
</protein>
<dbReference type="AlphaFoldDB" id="B4RN58"/>
<sequence length="39" mass="4036">MRRMPSEKGGTASDGINGAGSRAQTDCIISDNGSHSRSK</sequence>